<evidence type="ECO:0000256" key="2">
    <source>
        <dbReference type="ARBA" id="ARBA00022980"/>
    </source>
</evidence>
<dbReference type="EMBL" id="MHIG01000030">
    <property type="protein sequence ID" value="OGY46622.1"/>
    <property type="molecule type" value="Genomic_DNA"/>
</dbReference>
<evidence type="ECO:0000313" key="10">
    <source>
        <dbReference type="Proteomes" id="UP000178385"/>
    </source>
</evidence>
<evidence type="ECO:0000256" key="6">
    <source>
        <dbReference type="RuleBase" id="RU003930"/>
    </source>
</evidence>
<comment type="subunit">
    <text evidence="5">Part of the 50S ribosomal subunit; part of the 5S rRNA/L5/L18/L25 subcomplex. Contacts the 5S rRNA and the P site tRNA. Forms a bridge to the 30S subunit in the 70S ribosome.</text>
</comment>
<name>A0A1G1Y2U9_9BACT</name>
<dbReference type="InterPro" id="IPR020929">
    <property type="entry name" value="Ribosomal_uL5_CS"/>
</dbReference>
<dbReference type="PROSITE" id="PS00358">
    <property type="entry name" value="RIBOSOMAL_L5"/>
    <property type="match status" value="1"/>
</dbReference>
<proteinExistence type="inferred from homology"/>
<dbReference type="SUPFAM" id="SSF55282">
    <property type="entry name" value="RL5-like"/>
    <property type="match status" value="1"/>
</dbReference>
<gene>
    <name evidence="5" type="primary">rplE</name>
    <name evidence="9" type="ORF">A2840_01755</name>
</gene>
<dbReference type="NCBIfam" id="NF000585">
    <property type="entry name" value="PRK00010.1"/>
    <property type="match status" value="1"/>
</dbReference>
<feature type="domain" description="Large ribosomal subunit protein uL5 N-terminal" evidence="7">
    <location>
        <begin position="24"/>
        <end position="80"/>
    </location>
</feature>
<dbReference type="InterPro" id="IPR020930">
    <property type="entry name" value="Ribosomal_uL5_bac-type"/>
</dbReference>
<organism evidence="9 10">
    <name type="scientific">Candidatus Buchananbacteria bacterium RIFCSPHIGHO2_01_FULL_47_11b</name>
    <dbReference type="NCBI Taxonomy" id="1797537"/>
    <lineage>
        <taxon>Bacteria</taxon>
        <taxon>Candidatus Buchananiibacteriota</taxon>
    </lineage>
</organism>
<dbReference type="InterPro" id="IPR031309">
    <property type="entry name" value="Ribosomal_uL5_C"/>
</dbReference>
<evidence type="ECO:0000259" key="7">
    <source>
        <dbReference type="Pfam" id="PF00281"/>
    </source>
</evidence>
<evidence type="ECO:0000256" key="5">
    <source>
        <dbReference type="HAMAP-Rule" id="MF_01333"/>
    </source>
</evidence>
<dbReference type="InterPro" id="IPR022803">
    <property type="entry name" value="Ribosomal_uL5_dom_sf"/>
</dbReference>
<dbReference type="AlphaFoldDB" id="A0A1G1Y2U9"/>
<feature type="domain" description="Large ribosomal subunit protein uL5 C-terminal" evidence="8">
    <location>
        <begin position="85"/>
        <end position="177"/>
    </location>
</feature>
<dbReference type="Pfam" id="PF00281">
    <property type="entry name" value="Ribosomal_L5"/>
    <property type="match status" value="1"/>
</dbReference>
<comment type="function">
    <text evidence="5">This is 1 of the proteins that bind and probably mediate the attachment of the 5S RNA into the large ribosomal subunit, where it forms part of the central protuberance. In the 70S ribosome it contacts protein S13 of the 30S subunit (bridge B1b), connecting the 2 subunits; this bridge is implicated in subunit movement. Contacts the P site tRNA; the 5S rRNA and some of its associated proteins might help stabilize positioning of ribosome-bound tRNAs.</text>
</comment>
<evidence type="ECO:0000313" key="9">
    <source>
        <dbReference type="EMBL" id="OGY46622.1"/>
    </source>
</evidence>
<dbReference type="PANTHER" id="PTHR11994">
    <property type="entry name" value="60S RIBOSOMAL PROTEIN L11-RELATED"/>
    <property type="match status" value="1"/>
</dbReference>
<evidence type="ECO:0000256" key="1">
    <source>
        <dbReference type="ARBA" id="ARBA00008553"/>
    </source>
</evidence>
<dbReference type="InterPro" id="IPR031310">
    <property type="entry name" value="Ribosomal_uL5_N"/>
</dbReference>
<dbReference type="InterPro" id="IPR002132">
    <property type="entry name" value="Ribosomal_uL5"/>
</dbReference>
<keyword evidence="5" id="KW-0694">RNA-binding</keyword>
<keyword evidence="3 5" id="KW-0687">Ribonucleoprotein</keyword>
<keyword evidence="2 5" id="KW-0689">Ribosomal protein</keyword>
<comment type="similarity">
    <text evidence="1 5 6">Belongs to the universal ribosomal protein uL5 family.</text>
</comment>
<dbReference type="Gene3D" id="3.30.1440.10">
    <property type="match status" value="1"/>
</dbReference>
<keyword evidence="5" id="KW-0699">rRNA-binding</keyword>
<dbReference type="GO" id="GO:1990904">
    <property type="term" value="C:ribonucleoprotein complex"/>
    <property type="evidence" value="ECO:0007669"/>
    <property type="project" value="UniProtKB-KW"/>
</dbReference>
<evidence type="ECO:0000259" key="8">
    <source>
        <dbReference type="Pfam" id="PF00673"/>
    </source>
</evidence>
<reference evidence="9 10" key="1">
    <citation type="journal article" date="2016" name="Nat. Commun.">
        <title>Thousands of microbial genomes shed light on interconnected biogeochemical processes in an aquifer system.</title>
        <authorList>
            <person name="Anantharaman K."/>
            <person name="Brown C.T."/>
            <person name="Hug L.A."/>
            <person name="Sharon I."/>
            <person name="Castelle C.J."/>
            <person name="Probst A.J."/>
            <person name="Thomas B.C."/>
            <person name="Singh A."/>
            <person name="Wilkins M.J."/>
            <person name="Karaoz U."/>
            <person name="Brodie E.L."/>
            <person name="Williams K.H."/>
            <person name="Hubbard S.S."/>
            <person name="Banfield J.F."/>
        </authorList>
    </citation>
    <scope>NUCLEOTIDE SEQUENCE [LARGE SCALE GENOMIC DNA]</scope>
</reference>
<dbReference type="GO" id="GO:0005840">
    <property type="term" value="C:ribosome"/>
    <property type="evidence" value="ECO:0007669"/>
    <property type="project" value="UniProtKB-KW"/>
</dbReference>
<dbReference type="FunFam" id="3.30.1440.10:FF:000001">
    <property type="entry name" value="50S ribosomal protein L5"/>
    <property type="match status" value="1"/>
</dbReference>
<accession>A0A1G1Y2U9</accession>
<dbReference type="Proteomes" id="UP000178385">
    <property type="component" value="Unassembled WGS sequence"/>
</dbReference>
<keyword evidence="5" id="KW-0820">tRNA-binding</keyword>
<evidence type="ECO:0000256" key="4">
    <source>
        <dbReference type="ARBA" id="ARBA00035245"/>
    </source>
</evidence>
<dbReference type="GO" id="GO:0003735">
    <property type="term" value="F:structural constituent of ribosome"/>
    <property type="evidence" value="ECO:0007669"/>
    <property type="project" value="InterPro"/>
</dbReference>
<dbReference type="GO" id="GO:0006412">
    <property type="term" value="P:translation"/>
    <property type="evidence" value="ECO:0007669"/>
    <property type="project" value="UniProtKB-UniRule"/>
</dbReference>
<dbReference type="GO" id="GO:0019843">
    <property type="term" value="F:rRNA binding"/>
    <property type="evidence" value="ECO:0007669"/>
    <property type="project" value="UniProtKB-UniRule"/>
</dbReference>
<dbReference type="PIRSF" id="PIRSF002161">
    <property type="entry name" value="Ribosomal_L5"/>
    <property type="match status" value="1"/>
</dbReference>
<dbReference type="HAMAP" id="MF_01333_B">
    <property type="entry name" value="Ribosomal_uL5_B"/>
    <property type="match status" value="1"/>
</dbReference>
<evidence type="ECO:0000256" key="3">
    <source>
        <dbReference type="ARBA" id="ARBA00023274"/>
    </source>
</evidence>
<comment type="caution">
    <text evidence="9">The sequence shown here is derived from an EMBL/GenBank/DDBJ whole genome shotgun (WGS) entry which is preliminary data.</text>
</comment>
<protein>
    <recommendedName>
        <fullName evidence="4 5">Large ribosomal subunit protein uL5</fullName>
    </recommendedName>
</protein>
<dbReference type="Pfam" id="PF00673">
    <property type="entry name" value="Ribosomal_L5_C"/>
    <property type="match status" value="1"/>
</dbReference>
<sequence length="180" mass="20161">MILTKERYTKTVVPALREKFGYTNIMAVPKIEKVVVNIGMGHSIKDPNFIETAEATLRKITGQKPVKTVAKKSISNFKIRQGQAVGMVVTLRGKRMYDFLDKLINITLPRVRDFRGLSLKAIDGQGNLHIGLREHVSFPEIEADEVDRIHGLQVSVATTASTRDEGLELLRQLGFPFQTS</sequence>
<dbReference type="GO" id="GO:0000049">
    <property type="term" value="F:tRNA binding"/>
    <property type="evidence" value="ECO:0007669"/>
    <property type="project" value="UniProtKB-UniRule"/>
</dbReference>